<dbReference type="EMBL" id="GL871300">
    <property type="protein sequence ID" value="EGC30794.1"/>
    <property type="molecule type" value="Genomic_DNA"/>
</dbReference>
<sequence length="258" mass="28269">MKISKIICSIVIGILYGATINAQTNFDNSNAALVYDSFVRNAGYPAGVQQNSAITPQFASAVDSNTLINSNLPANTYRVGVNQYSSLTPTQFENGHISGTQAGLQPINGTDTYEYRGDGGIAGGTLAGIIVGSVLGGLLVLAGLISAFMSWRRHMELKKSTLYADYRNNYKVEPVPDVKDHVPGEYYRESHRITLNDGYNHEAVNSARYRENHNLSYVNRENQELNIPRNAGDTVRTTTRVTSPHTTTTANIRDNLNH</sequence>
<feature type="signal peptide" evidence="3">
    <location>
        <begin position="1"/>
        <end position="22"/>
    </location>
</feature>
<dbReference type="Proteomes" id="UP000001064">
    <property type="component" value="Unassembled WGS sequence"/>
</dbReference>
<proteinExistence type="predicted"/>
<gene>
    <name evidence="4" type="ORF">DICPUDRAFT_157422</name>
</gene>
<evidence type="ECO:0000256" key="1">
    <source>
        <dbReference type="SAM" id="MobiDB-lite"/>
    </source>
</evidence>
<feature type="region of interest" description="Disordered" evidence="1">
    <location>
        <begin position="239"/>
        <end position="258"/>
    </location>
</feature>
<dbReference type="VEuPathDB" id="AmoebaDB:DICPUDRAFT_157422"/>
<evidence type="ECO:0000256" key="3">
    <source>
        <dbReference type="SAM" id="SignalP"/>
    </source>
</evidence>
<keyword evidence="2" id="KW-1133">Transmembrane helix</keyword>
<keyword evidence="5" id="KW-1185">Reference proteome</keyword>
<dbReference type="eggNOG" id="ENOG502R9V1">
    <property type="taxonomic scope" value="Eukaryota"/>
</dbReference>
<accession>F0ZZ34</accession>
<name>F0ZZ34_DICPU</name>
<organism evidence="4 5">
    <name type="scientific">Dictyostelium purpureum</name>
    <name type="common">Slime mold</name>
    <dbReference type="NCBI Taxonomy" id="5786"/>
    <lineage>
        <taxon>Eukaryota</taxon>
        <taxon>Amoebozoa</taxon>
        <taxon>Evosea</taxon>
        <taxon>Eumycetozoa</taxon>
        <taxon>Dictyostelia</taxon>
        <taxon>Dictyosteliales</taxon>
        <taxon>Dictyosteliaceae</taxon>
        <taxon>Dictyostelium</taxon>
    </lineage>
</organism>
<dbReference type="AlphaFoldDB" id="F0ZZ34"/>
<evidence type="ECO:0000313" key="5">
    <source>
        <dbReference type="Proteomes" id="UP000001064"/>
    </source>
</evidence>
<dbReference type="KEGG" id="dpp:DICPUDRAFT_157422"/>
<evidence type="ECO:0000313" key="4">
    <source>
        <dbReference type="EMBL" id="EGC30794.1"/>
    </source>
</evidence>
<feature type="compositionally biased region" description="Low complexity" evidence="1">
    <location>
        <begin position="239"/>
        <end position="249"/>
    </location>
</feature>
<keyword evidence="3" id="KW-0732">Signal</keyword>
<dbReference type="GeneID" id="10508711"/>
<feature type="transmembrane region" description="Helical" evidence="2">
    <location>
        <begin position="126"/>
        <end position="149"/>
    </location>
</feature>
<keyword evidence="2" id="KW-0812">Transmembrane</keyword>
<keyword evidence="2" id="KW-0472">Membrane</keyword>
<feature type="chain" id="PRO_5003262086" evidence="3">
    <location>
        <begin position="23"/>
        <end position="258"/>
    </location>
</feature>
<protein>
    <submittedName>
        <fullName evidence="4">Uncharacterized protein</fullName>
    </submittedName>
</protein>
<dbReference type="OMA" id="EYYRESH"/>
<dbReference type="FunCoup" id="F0ZZ34">
    <property type="interactions" value="374"/>
</dbReference>
<dbReference type="InParanoid" id="F0ZZ34"/>
<evidence type="ECO:0000256" key="2">
    <source>
        <dbReference type="SAM" id="Phobius"/>
    </source>
</evidence>
<dbReference type="OrthoDB" id="19337at2759"/>
<dbReference type="RefSeq" id="XP_003292684.1">
    <property type="nucleotide sequence ID" value="XM_003292636.1"/>
</dbReference>
<reference evidence="5" key="1">
    <citation type="journal article" date="2011" name="Genome Biol.">
        <title>Comparative genomics of the social amoebae Dictyostelium discoideum and Dictyostelium purpureum.</title>
        <authorList>
            <consortium name="US DOE Joint Genome Institute (JGI-PGF)"/>
            <person name="Sucgang R."/>
            <person name="Kuo A."/>
            <person name="Tian X."/>
            <person name="Salerno W."/>
            <person name="Parikh A."/>
            <person name="Feasley C.L."/>
            <person name="Dalin E."/>
            <person name="Tu H."/>
            <person name="Huang E."/>
            <person name="Barry K."/>
            <person name="Lindquist E."/>
            <person name="Shapiro H."/>
            <person name="Bruce D."/>
            <person name="Schmutz J."/>
            <person name="Salamov A."/>
            <person name="Fey P."/>
            <person name="Gaudet P."/>
            <person name="Anjard C."/>
            <person name="Babu M.M."/>
            <person name="Basu S."/>
            <person name="Bushmanova Y."/>
            <person name="van der Wel H."/>
            <person name="Katoh-Kurasawa M."/>
            <person name="Dinh C."/>
            <person name="Coutinho P.M."/>
            <person name="Saito T."/>
            <person name="Elias M."/>
            <person name="Schaap P."/>
            <person name="Kay R.R."/>
            <person name="Henrissat B."/>
            <person name="Eichinger L."/>
            <person name="Rivero F."/>
            <person name="Putnam N.H."/>
            <person name="West C.M."/>
            <person name="Loomis W.F."/>
            <person name="Chisholm R.L."/>
            <person name="Shaulsky G."/>
            <person name="Strassmann J.E."/>
            <person name="Queller D.C."/>
            <person name="Kuspa A."/>
            <person name="Grigoriev I.V."/>
        </authorList>
    </citation>
    <scope>NUCLEOTIDE SEQUENCE [LARGE SCALE GENOMIC DNA]</scope>
    <source>
        <strain evidence="5">QSDP1</strain>
    </source>
</reference>